<feature type="region of interest" description="Disordered" evidence="1">
    <location>
        <begin position="22"/>
        <end position="59"/>
    </location>
</feature>
<feature type="domain" description="C2H2-type" evidence="2">
    <location>
        <begin position="341"/>
        <end position="364"/>
    </location>
</feature>
<name>A0A6A5VXG3_9PLEO</name>
<evidence type="ECO:0000313" key="3">
    <source>
        <dbReference type="EMBL" id="KAF1993577.1"/>
    </source>
</evidence>
<dbReference type="AlphaFoldDB" id="A0A6A5VXG3"/>
<dbReference type="InterPro" id="IPR013087">
    <property type="entry name" value="Znf_C2H2_type"/>
</dbReference>
<evidence type="ECO:0000259" key="2">
    <source>
        <dbReference type="PROSITE" id="PS00028"/>
    </source>
</evidence>
<sequence>MEVVNEHRGWLRGASGGGGCFVQTLSGRGRSPAQVSSGHDSKLTSHGAGLGATRRPPQPDIDSIATVLLLRSAMSCHSIPQIDDTIHSLFDDHHEFHTDPFKFSYNPVPSLARRPDDLTLESDPAACAWRDSNIHEPSHRLLSSDMTREVAPEAAELPAIAGLDLDMIRRRAGGISETLLENSTTPSGRCEDTYSSQWGETWRGDYEYQIPYSVATDDVAEGVSYYPPVQYDTTKSLASAPPLNEFPLQSGLRHGPRSYYESTDLVGVGMGVLDTYSMSVADPWNPLSMGRSRNTEVDDASLFKEYTYFTSLEDISKPNQLKDGSIVSSTPSSQAQKPHTCPLRDCSIQFMHSADITRHLRSKHQSPWGGYRCAFEGCFKKDKIWNRLDSFKNHASSQHPDAEIDDLVRKSTRLRHGLPVSVTTPAMMSRRTPSQRRTRSALSKTSNPKPCAVNTVE</sequence>
<dbReference type="OrthoDB" id="3801065at2759"/>
<accession>A0A6A5VXG3</accession>
<reference evidence="3" key="1">
    <citation type="journal article" date="2020" name="Stud. Mycol.">
        <title>101 Dothideomycetes genomes: a test case for predicting lifestyles and emergence of pathogens.</title>
        <authorList>
            <person name="Haridas S."/>
            <person name="Albert R."/>
            <person name="Binder M."/>
            <person name="Bloem J."/>
            <person name="Labutti K."/>
            <person name="Salamov A."/>
            <person name="Andreopoulos B."/>
            <person name="Baker S."/>
            <person name="Barry K."/>
            <person name="Bills G."/>
            <person name="Bluhm B."/>
            <person name="Cannon C."/>
            <person name="Castanera R."/>
            <person name="Culley D."/>
            <person name="Daum C."/>
            <person name="Ezra D."/>
            <person name="Gonzalez J."/>
            <person name="Henrissat B."/>
            <person name="Kuo A."/>
            <person name="Liang C."/>
            <person name="Lipzen A."/>
            <person name="Lutzoni F."/>
            <person name="Magnuson J."/>
            <person name="Mondo S."/>
            <person name="Nolan M."/>
            <person name="Ohm R."/>
            <person name="Pangilinan J."/>
            <person name="Park H.-J."/>
            <person name="Ramirez L."/>
            <person name="Alfaro M."/>
            <person name="Sun H."/>
            <person name="Tritt A."/>
            <person name="Yoshinaga Y."/>
            <person name="Zwiers L.-H."/>
            <person name="Turgeon B."/>
            <person name="Goodwin S."/>
            <person name="Spatafora J."/>
            <person name="Crous P."/>
            <person name="Grigoriev I."/>
        </authorList>
    </citation>
    <scope>NUCLEOTIDE SEQUENCE</scope>
    <source>
        <strain evidence="3">CBS 123094</strain>
    </source>
</reference>
<protein>
    <recommendedName>
        <fullName evidence="2">C2H2-type domain-containing protein</fullName>
    </recommendedName>
</protein>
<feature type="region of interest" description="Disordered" evidence="1">
    <location>
        <begin position="418"/>
        <end position="457"/>
    </location>
</feature>
<dbReference type="PROSITE" id="PS00028">
    <property type="entry name" value="ZINC_FINGER_C2H2_1"/>
    <property type="match status" value="1"/>
</dbReference>
<organism evidence="3 4">
    <name type="scientific">Amniculicola lignicola CBS 123094</name>
    <dbReference type="NCBI Taxonomy" id="1392246"/>
    <lineage>
        <taxon>Eukaryota</taxon>
        <taxon>Fungi</taxon>
        <taxon>Dikarya</taxon>
        <taxon>Ascomycota</taxon>
        <taxon>Pezizomycotina</taxon>
        <taxon>Dothideomycetes</taxon>
        <taxon>Pleosporomycetidae</taxon>
        <taxon>Pleosporales</taxon>
        <taxon>Amniculicolaceae</taxon>
        <taxon>Amniculicola</taxon>
    </lineage>
</organism>
<dbReference type="SMART" id="SM00355">
    <property type="entry name" value="ZnF_C2H2"/>
    <property type="match status" value="2"/>
</dbReference>
<evidence type="ECO:0000313" key="4">
    <source>
        <dbReference type="Proteomes" id="UP000799779"/>
    </source>
</evidence>
<dbReference type="Proteomes" id="UP000799779">
    <property type="component" value="Unassembled WGS sequence"/>
</dbReference>
<evidence type="ECO:0000256" key="1">
    <source>
        <dbReference type="SAM" id="MobiDB-lite"/>
    </source>
</evidence>
<proteinExistence type="predicted"/>
<gene>
    <name evidence="3" type="ORF">P154DRAFT_540306</name>
</gene>
<dbReference type="EMBL" id="ML977696">
    <property type="protein sequence ID" value="KAF1993577.1"/>
    <property type="molecule type" value="Genomic_DNA"/>
</dbReference>
<keyword evidence="4" id="KW-1185">Reference proteome</keyword>